<name>A0A835VVC5_CHLIN</name>
<feature type="compositionally biased region" description="Gly residues" evidence="7">
    <location>
        <begin position="286"/>
        <end position="295"/>
    </location>
</feature>
<evidence type="ECO:0000256" key="4">
    <source>
        <dbReference type="ARBA" id="ARBA00022777"/>
    </source>
</evidence>
<keyword evidence="10" id="KW-1185">Reference proteome</keyword>
<dbReference type="Proteomes" id="UP000650467">
    <property type="component" value="Unassembled WGS sequence"/>
</dbReference>
<dbReference type="PROSITE" id="PS50011">
    <property type="entry name" value="PROTEIN_KINASE_DOM"/>
    <property type="match status" value="1"/>
</dbReference>
<keyword evidence="2" id="KW-0808">Transferase</keyword>
<feature type="compositionally biased region" description="Low complexity" evidence="7">
    <location>
        <begin position="266"/>
        <end position="285"/>
    </location>
</feature>
<reference evidence="9" key="1">
    <citation type="journal article" date="2020" name="bioRxiv">
        <title>Comparative genomics of Chlamydomonas.</title>
        <authorList>
            <person name="Craig R.J."/>
            <person name="Hasan A.R."/>
            <person name="Ness R.W."/>
            <person name="Keightley P.D."/>
        </authorList>
    </citation>
    <scope>NUCLEOTIDE SEQUENCE</scope>
    <source>
        <strain evidence="9">SAG 7.73</strain>
    </source>
</reference>
<dbReference type="InterPro" id="IPR051681">
    <property type="entry name" value="Ser/Thr_Kinases-Pseudokinases"/>
</dbReference>
<dbReference type="AlphaFoldDB" id="A0A835VVC5"/>
<dbReference type="SUPFAM" id="SSF56112">
    <property type="entry name" value="Protein kinase-like (PK-like)"/>
    <property type="match status" value="1"/>
</dbReference>
<feature type="binding site" evidence="6">
    <location>
        <position position="511"/>
    </location>
    <ligand>
        <name>ATP</name>
        <dbReference type="ChEBI" id="CHEBI:30616"/>
    </ligand>
</feature>
<evidence type="ECO:0000256" key="7">
    <source>
        <dbReference type="SAM" id="MobiDB-lite"/>
    </source>
</evidence>
<proteinExistence type="predicted"/>
<dbReference type="PROSITE" id="PS00107">
    <property type="entry name" value="PROTEIN_KINASE_ATP"/>
    <property type="match status" value="1"/>
</dbReference>
<evidence type="ECO:0000256" key="3">
    <source>
        <dbReference type="ARBA" id="ARBA00022741"/>
    </source>
</evidence>
<feature type="region of interest" description="Disordered" evidence="7">
    <location>
        <begin position="437"/>
        <end position="475"/>
    </location>
</feature>
<dbReference type="PANTHER" id="PTHR44329:SF214">
    <property type="entry name" value="PROTEIN KINASE DOMAIN-CONTAINING PROTEIN"/>
    <property type="match status" value="1"/>
</dbReference>
<feature type="compositionally biased region" description="Polar residues" evidence="7">
    <location>
        <begin position="359"/>
        <end position="370"/>
    </location>
</feature>
<dbReference type="OrthoDB" id="542075at2759"/>
<feature type="compositionally biased region" description="Low complexity" evidence="7">
    <location>
        <begin position="452"/>
        <end position="475"/>
    </location>
</feature>
<evidence type="ECO:0000256" key="2">
    <source>
        <dbReference type="ARBA" id="ARBA00022679"/>
    </source>
</evidence>
<dbReference type="Gene3D" id="1.10.510.10">
    <property type="entry name" value="Transferase(Phosphotransferase) domain 1"/>
    <property type="match status" value="1"/>
</dbReference>
<evidence type="ECO:0000256" key="1">
    <source>
        <dbReference type="ARBA" id="ARBA00022527"/>
    </source>
</evidence>
<feature type="compositionally biased region" description="Gly residues" evidence="7">
    <location>
        <begin position="373"/>
        <end position="396"/>
    </location>
</feature>
<dbReference type="InterPro" id="IPR011009">
    <property type="entry name" value="Kinase-like_dom_sf"/>
</dbReference>
<gene>
    <name evidence="9" type="ORF">HXX76_012671</name>
</gene>
<feature type="region of interest" description="Disordered" evidence="7">
    <location>
        <begin position="265"/>
        <end position="329"/>
    </location>
</feature>
<accession>A0A835VVC5</accession>
<evidence type="ECO:0000256" key="5">
    <source>
        <dbReference type="ARBA" id="ARBA00022840"/>
    </source>
</evidence>
<feature type="region of interest" description="Disordered" evidence="7">
    <location>
        <begin position="526"/>
        <end position="562"/>
    </location>
</feature>
<dbReference type="GO" id="GO:0004674">
    <property type="term" value="F:protein serine/threonine kinase activity"/>
    <property type="evidence" value="ECO:0007669"/>
    <property type="project" value="UniProtKB-KW"/>
</dbReference>
<dbReference type="EMBL" id="JAEHOC010000044">
    <property type="protein sequence ID" value="KAG2426884.1"/>
    <property type="molecule type" value="Genomic_DNA"/>
</dbReference>
<feature type="region of interest" description="Disordered" evidence="7">
    <location>
        <begin position="355"/>
        <end position="416"/>
    </location>
</feature>
<sequence length="938" mass="95284">MDLFAPSLPGETAYLLMEEAAVIFDACYPTSIGLLNVGAISRPPSFPGQQRRLWDVPQPGCINTTAIISGSGDTGGAAAAVPRMAACSAARNVELDVVAYGADIDWATSKPVPNGQILVLRDQVNVCQRLLSTECVQQLGPLGCYLATVGTGGSGGVNGSSISSSAGSGGGGESGGAGSGIVVSGGGFRPPAAALSTSGRDEDGGDDDVLIAALCASLIGGAALLALVVGAAVLLVRRRRQQLQLLRKEEPSKAPSDPLTAAELGEQPQQQEQEVKSAAAEDATTAGGGGCGRGRSGSMRAAGDCEGGTSTTATASSTHTSTQLAAVQQQLQQQQAPVTTFTPQRSDLHMNVRLVAPTPTGSHPNSQVHKSSTGGGRESGSGSGGSGRYCGRGSGSRSGDCRDQQVQSPSAAVPAGLGQDAAGAAVAQPAAAAATAAADGQGSGGDSLDGCRSSAQQRSQAAQAPEPAADGLLPGAAADPDVVQLLPVVLGRGAFGQVVEGLFRGQRVAVKLLAADCNVLLAQAQAQPGGGNTAGAERDRPADAGPRAPAKQQPQPRASTTRSFADEVAVLGRVDHPNVVRLLGACLDPPPICLVMERMETNLDCVLHGRAPAGGMPAAGAVAGGSGGSTRPLLSLRKALHIALGAARGLEYLHPTVLHRDLKPANVLLNNPDSDTPEVKITDFGISRLNHATLVTQRPGAGTPAYLAPECYEAATLRQGGITHRADMYSFGIMLWELLTGLRPWQGYNLLELAAAMVMHNQRPPLAAIDRAGGGAHCPASVRALVAQCWEHDPLRRPAAAEAVKCLEMALQELSDGVVRCPPVPVRAVPTTCGDGGPGLACDSSAAALSSREHSCSVQLRIIPTPQATQALLRAGSGPGETGLGLLSAMRTWDPDVPAVGELGAGACDGWHAGRQWQPLQHSPAHAMPQKGGITEGE</sequence>
<dbReference type="PANTHER" id="PTHR44329">
    <property type="entry name" value="SERINE/THREONINE-PROTEIN KINASE TNNI3K-RELATED"/>
    <property type="match status" value="1"/>
</dbReference>
<dbReference type="InterPro" id="IPR008271">
    <property type="entry name" value="Ser/Thr_kinase_AS"/>
</dbReference>
<evidence type="ECO:0000313" key="9">
    <source>
        <dbReference type="EMBL" id="KAG2426884.1"/>
    </source>
</evidence>
<keyword evidence="5 6" id="KW-0067">ATP-binding</keyword>
<protein>
    <recommendedName>
        <fullName evidence="8">Protein kinase domain-containing protein</fullName>
    </recommendedName>
</protein>
<comment type="caution">
    <text evidence="9">The sequence shown here is derived from an EMBL/GenBank/DDBJ whole genome shotgun (WGS) entry which is preliminary data.</text>
</comment>
<dbReference type="InterPro" id="IPR001245">
    <property type="entry name" value="Ser-Thr/Tyr_kinase_cat_dom"/>
</dbReference>
<dbReference type="InterPro" id="IPR017441">
    <property type="entry name" value="Protein_kinase_ATP_BS"/>
</dbReference>
<keyword evidence="1" id="KW-0723">Serine/threonine-protein kinase</keyword>
<evidence type="ECO:0000313" key="10">
    <source>
        <dbReference type="Proteomes" id="UP000650467"/>
    </source>
</evidence>
<dbReference type="Pfam" id="PF07714">
    <property type="entry name" value="PK_Tyr_Ser-Thr"/>
    <property type="match status" value="1"/>
</dbReference>
<organism evidence="9 10">
    <name type="scientific">Chlamydomonas incerta</name>
    <dbReference type="NCBI Taxonomy" id="51695"/>
    <lineage>
        <taxon>Eukaryota</taxon>
        <taxon>Viridiplantae</taxon>
        <taxon>Chlorophyta</taxon>
        <taxon>core chlorophytes</taxon>
        <taxon>Chlorophyceae</taxon>
        <taxon>CS clade</taxon>
        <taxon>Chlamydomonadales</taxon>
        <taxon>Chlamydomonadaceae</taxon>
        <taxon>Chlamydomonas</taxon>
    </lineage>
</organism>
<feature type="domain" description="Protein kinase" evidence="8">
    <location>
        <begin position="484"/>
        <end position="811"/>
    </location>
</feature>
<keyword evidence="4" id="KW-0418">Kinase</keyword>
<dbReference type="SMART" id="SM00220">
    <property type="entry name" value="S_TKc"/>
    <property type="match status" value="1"/>
</dbReference>
<dbReference type="PROSITE" id="PS00108">
    <property type="entry name" value="PROTEIN_KINASE_ST"/>
    <property type="match status" value="1"/>
</dbReference>
<feature type="compositionally biased region" description="Low complexity" evidence="7">
    <location>
        <begin position="543"/>
        <end position="558"/>
    </location>
</feature>
<feature type="compositionally biased region" description="Low complexity" evidence="7">
    <location>
        <begin position="309"/>
        <end position="329"/>
    </location>
</feature>
<evidence type="ECO:0000256" key="6">
    <source>
        <dbReference type="PROSITE-ProRule" id="PRU10141"/>
    </source>
</evidence>
<keyword evidence="3 6" id="KW-0547">Nucleotide-binding</keyword>
<dbReference type="GO" id="GO:0005524">
    <property type="term" value="F:ATP binding"/>
    <property type="evidence" value="ECO:0007669"/>
    <property type="project" value="UniProtKB-UniRule"/>
</dbReference>
<dbReference type="Gene3D" id="3.30.200.20">
    <property type="entry name" value="Phosphorylase Kinase, domain 1"/>
    <property type="match status" value="1"/>
</dbReference>
<dbReference type="InterPro" id="IPR000719">
    <property type="entry name" value="Prot_kinase_dom"/>
</dbReference>
<evidence type="ECO:0000259" key="8">
    <source>
        <dbReference type="PROSITE" id="PS50011"/>
    </source>
</evidence>